<sequence length="126" mass="14645">MKVVIATILILITFFAVALYMEQYVNQSAEILTSELEKLEQAIEKEEWKEVRQHMENTAQGWGETKKVWLTFLEHNEIDKIDIVFARLQSYVGSEENVEALSSTAELKFLLQHIVEKQGFRLTNVL</sequence>
<dbReference type="OrthoDB" id="3034917at2"/>
<dbReference type="EMBL" id="FOHU01000017">
    <property type="protein sequence ID" value="SET63602.1"/>
    <property type="molecule type" value="Genomic_DNA"/>
</dbReference>
<keyword evidence="2" id="KW-1185">Reference proteome</keyword>
<dbReference type="STRING" id="426128.SAMN05660297_02992"/>
<accession>A0A1I0G169</accession>
<dbReference type="Proteomes" id="UP000199568">
    <property type="component" value="Unassembled WGS sequence"/>
</dbReference>
<gene>
    <name evidence="1" type="ORF">SAMN05660297_02992</name>
</gene>
<dbReference type="InterPro" id="IPR025373">
    <property type="entry name" value="DUF4363"/>
</dbReference>
<organism evidence="1 2">
    <name type="scientific">Natronincola peptidivorans</name>
    <dbReference type="NCBI Taxonomy" id="426128"/>
    <lineage>
        <taxon>Bacteria</taxon>
        <taxon>Bacillati</taxon>
        <taxon>Bacillota</taxon>
        <taxon>Clostridia</taxon>
        <taxon>Peptostreptococcales</taxon>
        <taxon>Natronincolaceae</taxon>
        <taxon>Natronincola</taxon>
    </lineage>
</organism>
<evidence type="ECO:0000313" key="1">
    <source>
        <dbReference type="EMBL" id="SET63602.1"/>
    </source>
</evidence>
<dbReference type="Pfam" id="PF14276">
    <property type="entry name" value="DUF4363"/>
    <property type="match status" value="1"/>
</dbReference>
<dbReference type="AlphaFoldDB" id="A0A1I0G169"/>
<name>A0A1I0G169_9FIRM</name>
<evidence type="ECO:0008006" key="3">
    <source>
        <dbReference type="Google" id="ProtNLM"/>
    </source>
</evidence>
<reference evidence="1 2" key="1">
    <citation type="submission" date="2016-10" db="EMBL/GenBank/DDBJ databases">
        <authorList>
            <person name="de Groot N.N."/>
        </authorList>
    </citation>
    <scope>NUCLEOTIDE SEQUENCE [LARGE SCALE GENOMIC DNA]</scope>
    <source>
        <strain evidence="1 2">DSM 18979</strain>
    </source>
</reference>
<protein>
    <recommendedName>
        <fullName evidence="3">DUF4363 family protein</fullName>
    </recommendedName>
</protein>
<evidence type="ECO:0000313" key="2">
    <source>
        <dbReference type="Proteomes" id="UP000199568"/>
    </source>
</evidence>
<proteinExistence type="predicted"/>
<dbReference type="RefSeq" id="WP_090445876.1">
    <property type="nucleotide sequence ID" value="NZ_FOHU01000017.1"/>
</dbReference>